<protein>
    <submittedName>
        <fullName evidence="2">Uncharacterized protein</fullName>
    </submittedName>
</protein>
<feature type="signal peptide" evidence="1">
    <location>
        <begin position="1"/>
        <end position="27"/>
    </location>
</feature>
<name>A0A2V3DME8_9MICC</name>
<dbReference type="EMBL" id="QHLZ01000016">
    <property type="protein sequence ID" value="PXA64080.1"/>
    <property type="molecule type" value="Genomic_DNA"/>
</dbReference>
<dbReference type="Proteomes" id="UP000246303">
    <property type="component" value="Unassembled WGS sequence"/>
</dbReference>
<dbReference type="AlphaFoldDB" id="A0A2V3DME8"/>
<evidence type="ECO:0000256" key="1">
    <source>
        <dbReference type="SAM" id="SignalP"/>
    </source>
</evidence>
<gene>
    <name evidence="2" type="ORF">CVS29_17070</name>
</gene>
<proteinExistence type="predicted"/>
<evidence type="ECO:0000313" key="2">
    <source>
        <dbReference type="EMBL" id="PXA64080.1"/>
    </source>
</evidence>
<dbReference type="OrthoDB" id="5150063at2"/>
<accession>A0A2V3DME8</accession>
<feature type="chain" id="PRO_5039320619" evidence="1">
    <location>
        <begin position="28"/>
        <end position="165"/>
    </location>
</feature>
<sequence>MKICKFCTLIAAILMAVVFGMSGQAASASSLTSETTVGVTTVAAPQVQNRVMVAAAEYRPFTSANFRYNLIQRTGYDPGSRCQEHHTMPEAFSTYFGAKGILIHDPSFGLWWGSAAGVANNHSDLSAAYNRDWQRWIDQNLNATKATVLQFNTSITAVYARYVRC</sequence>
<keyword evidence="3" id="KW-1185">Reference proteome</keyword>
<organism evidence="2 3">
    <name type="scientific">Arthrobacter psychrochitiniphilus</name>
    <dbReference type="NCBI Taxonomy" id="291045"/>
    <lineage>
        <taxon>Bacteria</taxon>
        <taxon>Bacillati</taxon>
        <taxon>Actinomycetota</taxon>
        <taxon>Actinomycetes</taxon>
        <taxon>Micrococcales</taxon>
        <taxon>Micrococcaceae</taxon>
        <taxon>Arthrobacter</taxon>
    </lineage>
</organism>
<comment type="caution">
    <text evidence="2">The sequence shown here is derived from an EMBL/GenBank/DDBJ whole genome shotgun (WGS) entry which is preliminary data.</text>
</comment>
<keyword evidence="1" id="KW-0732">Signal</keyword>
<evidence type="ECO:0000313" key="3">
    <source>
        <dbReference type="Proteomes" id="UP000246303"/>
    </source>
</evidence>
<dbReference type="RefSeq" id="WP_110107717.1">
    <property type="nucleotide sequence ID" value="NZ_JACBZZ010000001.1"/>
</dbReference>
<reference evidence="2 3" key="1">
    <citation type="submission" date="2018-05" db="EMBL/GenBank/DDBJ databases">
        <title>Genetic diversity of glacier-inhabiting Cryobacterium bacteria in China and description of Cryobacterium mengkeensis sp. nov. and Arthrobacter glacialis sp. nov.</title>
        <authorList>
            <person name="Liu Q."/>
            <person name="Xin Y.-H."/>
        </authorList>
    </citation>
    <scope>NUCLEOTIDE SEQUENCE [LARGE SCALE GENOMIC DNA]</scope>
    <source>
        <strain evidence="2 3">GP3</strain>
    </source>
</reference>